<dbReference type="GeneID" id="105360777"/>
<name>A0AAJ7DTE2_9HYME</name>
<organism evidence="7 8">
    <name type="scientific">Ceratosolen solmsi marchali</name>
    <dbReference type="NCBI Taxonomy" id="326594"/>
    <lineage>
        <taxon>Eukaryota</taxon>
        <taxon>Metazoa</taxon>
        <taxon>Ecdysozoa</taxon>
        <taxon>Arthropoda</taxon>
        <taxon>Hexapoda</taxon>
        <taxon>Insecta</taxon>
        <taxon>Pterygota</taxon>
        <taxon>Neoptera</taxon>
        <taxon>Endopterygota</taxon>
        <taxon>Hymenoptera</taxon>
        <taxon>Apocrita</taxon>
        <taxon>Proctotrupomorpha</taxon>
        <taxon>Chalcidoidea</taxon>
        <taxon>Agaonidae</taxon>
        <taxon>Agaoninae</taxon>
        <taxon>Ceratosolen</taxon>
    </lineage>
</organism>
<dbReference type="InterPro" id="IPR021567">
    <property type="entry name" value="LEDGF_IBD"/>
</dbReference>
<evidence type="ECO:0000256" key="4">
    <source>
        <dbReference type="ARBA" id="ARBA00023242"/>
    </source>
</evidence>
<dbReference type="PROSITE" id="PS50812">
    <property type="entry name" value="PWWP"/>
    <property type="match status" value="1"/>
</dbReference>
<dbReference type="Gene3D" id="2.30.30.140">
    <property type="match status" value="1"/>
</dbReference>
<evidence type="ECO:0000256" key="1">
    <source>
        <dbReference type="ARBA" id="ARBA00004123"/>
    </source>
</evidence>
<dbReference type="InterPro" id="IPR036218">
    <property type="entry name" value="HIVI-bd_sf"/>
</dbReference>
<sequence>MVKLPKRFSVGERIFAKVRGYPPWPAKIENITDPNTKHAKYHVVFYGTKEIGTCKIEDLFQYADNKDKFSKTVRRKNFHDGIQELEEDLKKNPNPVYGDTARDSEAAENVPVNVTEDNSGKESDSITSASGNQDGDAETGNLVIDESDKKKTVKRKSQQIIQSTPDMSEAKKKRGRKSMASVLAENTPKQDISHDSQDEDPEKKIVSRSGRKIKPKRFHDFSDTEISIDTSRNDHSIRSRTKIKSEESNENQETLITRIKKRMSIEKDDRKAPAKDEAEVENQQRLRTLRIESHIMFLDTQIRSSLGLDQANADECLEAMDQVLEIQLTPLMLKKHSHIVETIKRLRRYVGNLADWKLSEEETIAFKQKADKIKKKAELIYNKFKSLFDIPEGQTFWNIFLEQLDQFKQQTKDLTPEEIFSLLVDPTGKIAKPNEENNTNTVSSPKNDTSSDEVSNKNISVTESETK</sequence>
<dbReference type="AlphaFoldDB" id="A0AAJ7DTE2"/>
<evidence type="ECO:0000313" key="7">
    <source>
        <dbReference type="Proteomes" id="UP000695007"/>
    </source>
</evidence>
<dbReference type="RefSeq" id="XP_011496080.1">
    <property type="nucleotide sequence ID" value="XM_011497778.1"/>
</dbReference>
<protein>
    <submittedName>
        <fullName evidence="8">PC4 and SFRS1-interacting protein</fullName>
    </submittedName>
</protein>
<gene>
    <name evidence="8" type="primary">LOC105360777</name>
</gene>
<dbReference type="GO" id="GO:0005634">
    <property type="term" value="C:nucleus"/>
    <property type="evidence" value="ECO:0007669"/>
    <property type="project" value="UniProtKB-SubCell"/>
</dbReference>
<dbReference type="SUPFAM" id="SSF63748">
    <property type="entry name" value="Tudor/PWWP/MBT"/>
    <property type="match status" value="1"/>
</dbReference>
<dbReference type="CTD" id="43576"/>
<dbReference type="CDD" id="cd05834">
    <property type="entry name" value="PWWP_HRP"/>
    <property type="match status" value="1"/>
</dbReference>
<evidence type="ECO:0000259" key="6">
    <source>
        <dbReference type="PROSITE" id="PS50812"/>
    </source>
</evidence>
<feature type="region of interest" description="Disordered" evidence="5">
    <location>
        <begin position="86"/>
        <end position="207"/>
    </location>
</feature>
<proteinExistence type="inferred from homology"/>
<dbReference type="SMART" id="SM00293">
    <property type="entry name" value="PWWP"/>
    <property type="match status" value="1"/>
</dbReference>
<evidence type="ECO:0000256" key="2">
    <source>
        <dbReference type="ARBA" id="ARBA00005309"/>
    </source>
</evidence>
<dbReference type="InterPro" id="IPR035441">
    <property type="entry name" value="TFIIS/LEDGF_dom_sf"/>
</dbReference>
<dbReference type="Gene3D" id="1.20.930.10">
    <property type="entry name" value="Conserved domain common to transcription factors TFIIS, elongin A, CRSP70"/>
    <property type="match status" value="1"/>
</dbReference>
<dbReference type="KEGG" id="csol:105360777"/>
<evidence type="ECO:0000256" key="5">
    <source>
        <dbReference type="SAM" id="MobiDB-lite"/>
    </source>
</evidence>
<comment type="subcellular location">
    <subcellularLocation>
        <location evidence="1">Nucleus</location>
    </subcellularLocation>
</comment>
<dbReference type="PANTHER" id="PTHR12550:SF70">
    <property type="entry name" value="JIL-1 ANCHORING AND STABILIZING PROTEIN, ISOFORM A"/>
    <property type="match status" value="1"/>
</dbReference>
<dbReference type="Pfam" id="PF00855">
    <property type="entry name" value="PWWP"/>
    <property type="match status" value="1"/>
</dbReference>
<dbReference type="InterPro" id="IPR000313">
    <property type="entry name" value="PWWP_dom"/>
</dbReference>
<feature type="domain" description="PWWP" evidence="6">
    <location>
        <begin position="10"/>
        <end position="65"/>
    </location>
</feature>
<keyword evidence="4" id="KW-0539">Nucleus</keyword>
<feature type="compositionally biased region" description="Basic and acidic residues" evidence="5">
    <location>
        <begin position="232"/>
        <end position="247"/>
    </location>
</feature>
<evidence type="ECO:0000313" key="8">
    <source>
        <dbReference type="RefSeq" id="XP_011496080.1"/>
    </source>
</evidence>
<accession>A0AAJ7DTE2</accession>
<evidence type="ECO:0000256" key="3">
    <source>
        <dbReference type="ARBA" id="ARBA00023054"/>
    </source>
</evidence>
<dbReference type="Pfam" id="PF11467">
    <property type="entry name" value="LEDGF"/>
    <property type="match status" value="1"/>
</dbReference>
<comment type="similarity">
    <text evidence="2">Belongs to the HDGF family.</text>
</comment>
<keyword evidence="3" id="KW-0175">Coiled coil</keyword>
<feature type="region of interest" description="Disordered" evidence="5">
    <location>
        <begin position="429"/>
        <end position="467"/>
    </location>
</feature>
<feature type="compositionally biased region" description="Basic and acidic residues" evidence="5">
    <location>
        <begin position="191"/>
        <end position="205"/>
    </location>
</feature>
<feature type="compositionally biased region" description="Polar residues" evidence="5">
    <location>
        <begin position="436"/>
        <end position="467"/>
    </location>
</feature>
<dbReference type="SUPFAM" id="SSF140576">
    <property type="entry name" value="HIV integrase-binding domain"/>
    <property type="match status" value="1"/>
</dbReference>
<dbReference type="PANTHER" id="PTHR12550">
    <property type="entry name" value="HEPATOMA-DERIVED GROWTH FACTOR-RELATED"/>
    <property type="match status" value="1"/>
</dbReference>
<feature type="region of interest" description="Disordered" evidence="5">
    <location>
        <begin position="232"/>
        <end position="253"/>
    </location>
</feature>
<reference evidence="8" key="1">
    <citation type="submission" date="2025-08" db="UniProtKB">
        <authorList>
            <consortium name="RefSeq"/>
        </authorList>
    </citation>
    <scope>IDENTIFICATION</scope>
</reference>
<dbReference type="Proteomes" id="UP000695007">
    <property type="component" value="Unplaced"/>
</dbReference>
<keyword evidence="7" id="KW-1185">Reference proteome</keyword>